<dbReference type="RefSeq" id="XP_001312499.1">
    <property type="nucleotide sequence ID" value="XM_001312498.1"/>
</dbReference>
<accession>A2F698</accession>
<keyword evidence="2" id="KW-1185">Reference proteome</keyword>
<protein>
    <submittedName>
        <fullName evidence="1">Uncharacterized protein</fullName>
    </submittedName>
</protein>
<dbReference type="VEuPathDB" id="TrichDB:TVAGG3_1003400"/>
<dbReference type="AlphaFoldDB" id="A2F698"/>
<evidence type="ECO:0000313" key="1">
    <source>
        <dbReference type="EMBL" id="EAX99569.1"/>
    </source>
</evidence>
<dbReference type="PANTHER" id="PTHR34925">
    <property type="match status" value="1"/>
</dbReference>
<reference evidence="1" key="2">
    <citation type="journal article" date="2007" name="Science">
        <title>Draft genome sequence of the sexually transmitted pathogen Trichomonas vaginalis.</title>
        <authorList>
            <person name="Carlton J.M."/>
            <person name="Hirt R.P."/>
            <person name="Silva J.C."/>
            <person name="Delcher A.L."/>
            <person name="Schatz M."/>
            <person name="Zhao Q."/>
            <person name="Wortman J.R."/>
            <person name="Bidwell S.L."/>
            <person name="Alsmark U.C.M."/>
            <person name="Besteiro S."/>
            <person name="Sicheritz-Ponten T."/>
            <person name="Noel C.J."/>
            <person name="Dacks J.B."/>
            <person name="Foster P.G."/>
            <person name="Simillion C."/>
            <person name="Van de Peer Y."/>
            <person name="Miranda-Saavedra D."/>
            <person name="Barton G.J."/>
            <person name="Westrop G.D."/>
            <person name="Mueller S."/>
            <person name="Dessi D."/>
            <person name="Fiori P.L."/>
            <person name="Ren Q."/>
            <person name="Paulsen I."/>
            <person name="Zhang H."/>
            <person name="Bastida-Corcuera F.D."/>
            <person name="Simoes-Barbosa A."/>
            <person name="Brown M.T."/>
            <person name="Hayes R.D."/>
            <person name="Mukherjee M."/>
            <person name="Okumura C.Y."/>
            <person name="Schneider R."/>
            <person name="Smith A.J."/>
            <person name="Vanacova S."/>
            <person name="Villalvazo M."/>
            <person name="Haas B.J."/>
            <person name="Pertea M."/>
            <person name="Feldblyum T.V."/>
            <person name="Utterback T.R."/>
            <person name="Shu C.L."/>
            <person name="Osoegawa K."/>
            <person name="de Jong P.J."/>
            <person name="Hrdy I."/>
            <person name="Horvathova L."/>
            <person name="Zubacova Z."/>
            <person name="Dolezal P."/>
            <person name="Malik S.B."/>
            <person name="Logsdon J.M. Jr."/>
            <person name="Henze K."/>
            <person name="Gupta A."/>
            <person name="Wang C.C."/>
            <person name="Dunne R.L."/>
            <person name="Upcroft J.A."/>
            <person name="Upcroft P."/>
            <person name="White O."/>
            <person name="Salzberg S.L."/>
            <person name="Tang P."/>
            <person name="Chiu C.-H."/>
            <person name="Lee Y.-S."/>
            <person name="Embley T.M."/>
            <person name="Coombs G.H."/>
            <person name="Mottram J.C."/>
            <person name="Tachezy J."/>
            <person name="Fraser-Liggett C.M."/>
            <person name="Johnson P.J."/>
        </authorList>
    </citation>
    <scope>NUCLEOTIDE SEQUENCE [LARGE SCALE GENOMIC DNA]</scope>
    <source>
        <strain evidence="1">G3</strain>
    </source>
</reference>
<reference evidence="1" key="1">
    <citation type="submission" date="2006-10" db="EMBL/GenBank/DDBJ databases">
        <authorList>
            <person name="Amadeo P."/>
            <person name="Zhao Q."/>
            <person name="Wortman J."/>
            <person name="Fraser-Liggett C."/>
            <person name="Carlton J."/>
        </authorList>
    </citation>
    <scope>NUCLEOTIDE SEQUENCE</scope>
    <source>
        <strain evidence="1">G3</strain>
    </source>
</reference>
<dbReference type="PANTHER" id="PTHR34925:SF2">
    <property type="entry name" value="PAZ DOMAIN-CONTAINING PROTEIN"/>
    <property type="match status" value="1"/>
</dbReference>
<organism evidence="1 2">
    <name type="scientific">Trichomonas vaginalis (strain ATCC PRA-98 / G3)</name>
    <dbReference type="NCBI Taxonomy" id="412133"/>
    <lineage>
        <taxon>Eukaryota</taxon>
        <taxon>Metamonada</taxon>
        <taxon>Parabasalia</taxon>
        <taxon>Trichomonadida</taxon>
        <taxon>Trichomonadidae</taxon>
        <taxon>Trichomonas</taxon>
    </lineage>
</organism>
<dbReference type="Proteomes" id="UP000001542">
    <property type="component" value="Unassembled WGS sequence"/>
</dbReference>
<dbReference type="EMBL" id="DS113633">
    <property type="protein sequence ID" value="EAX99569.1"/>
    <property type="molecule type" value="Genomic_DNA"/>
</dbReference>
<dbReference type="InParanoid" id="A2F698"/>
<name>A2F698_TRIV3</name>
<gene>
    <name evidence="1" type="ORF">TVAG_104500</name>
</gene>
<sequence>MAGSKQTETIKGEVNDIVQSIRSKENPTEFTQEPVKLVLENIETSNTTENEEIIPEQEEKEVVNQEPVLESISIDNILISEKPKDETSQDYAIKQIEKSELLYKKLGVVAYNNVPFCGICRENFSTSMELLIHCFEKHPFELTDELRNLSYLLGNFPTYPTDSQIYEKSVDLHFDLLFKPPIEIPEKPTAELFLNVPRFFGELIIELFGCDIPEEERCRIPKSNWNDEVVWLQLPYKIPFLFMTNGNKMKIGFIETPQVSAETARSLLKSVLNVISKNQFLVIQLNNIAKSSFSIDDIKSLSSTYDVRILVKRDDHNNSSSIILFIYSTNWTTERANTITSVINEYFKKSILYQCTICKEFFKLGEQTLCTNAQMGVLVISRKVPHSPSENPASSMTSELLKSMDVIKKFEI</sequence>
<evidence type="ECO:0000313" key="2">
    <source>
        <dbReference type="Proteomes" id="UP000001542"/>
    </source>
</evidence>
<dbReference type="VEuPathDB" id="TrichDB:TVAG_104500"/>
<dbReference type="KEGG" id="tva:4757379"/>
<proteinExistence type="predicted"/>